<keyword evidence="2" id="KW-1185">Reference proteome</keyword>
<dbReference type="Proteomes" id="UP000013378">
    <property type="component" value="Unassembled WGS sequence"/>
</dbReference>
<evidence type="ECO:0000313" key="1">
    <source>
        <dbReference type="EMBL" id="EOD00944.1"/>
    </source>
</evidence>
<evidence type="ECO:0000313" key="2">
    <source>
        <dbReference type="Proteomes" id="UP000013378"/>
    </source>
</evidence>
<reference evidence="1 2" key="1">
    <citation type="journal article" date="2015" name="Geomicrobiol. J.">
        <title>Caldisalinibacter kiritimatiensis gen. nov., sp. nov., a moderately thermohalophilic thiosulfate-reducing bacterium from a hypersaline microbial mat.</title>
        <authorList>
            <person name="Ben Hania W."/>
            <person name="Joseph M."/>
            <person name="Fiebig A."/>
            <person name="Bunk B."/>
            <person name="Klenk H.-P."/>
            <person name="Fardeau M.-L."/>
            <person name="Spring S."/>
        </authorList>
    </citation>
    <scope>NUCLEOTIDE SEQUENCE [LARGE SCALE GENOMIC DNA]</scope>
    <source>
        <strain evidence="1 2">L21-TH-D2</strain>
    </source>
</reference>
<dbReference type="RefSeq" id="WP_006310886.1">
    <property type="nucleotide sequence ID" value="NZ_ARZA01000103.1"/>
</dbReference>
<name>R1CWE1_9FIRM</name>
<gene>
    <name evidence="1" type="ORF">L21TH_0996</name>
</gene>
<dbReference type="eggNOG" id="ENOG5033GJQ">
    <property type="taxonomic scope" value="Bacteria"/>
</dbReference>
<dbReference type="AlphaFoldDB" id="R1CWE1"/>
<organism evidence="1 2">
    <name type="scientific">Caldisalinibacter kiritimatiensis</name>
    <dbReference type="NCBI Taxonomy" id="1304284"/>
    <lineage>
        <taxon>Bacteria</taxon>
        <taxon>Bacillati</taxon>
        <taxon>Bacillota</taxon>
        <taxon>Tissierellia</taxon>
        <taxon>Tissierellales</taxon>
        <taxon>Thermohalobacteraceae</taxon>
        <taxon>Caldisalinibacter</taxon>
    </lineage>
</organism>
<comment type="caution">
    <text evidence="1">The sequence shown here is derived from an EMBL/GenBank/DDBJ whole genome shotgun (WGS) entry which is preliminary data.</text>
</comment>
<dbReference type="EMBL" id="ARZA01000103">
    <property type="protein sequence ID" value="EOD00944.1"/>
    <property type="molecule type" value="Genomic_DNA"/>
</dbReference>
<proteinExistence type="predicted"/>
<sequence>MSKIINFDKNKNQDYRILDIEKQFEMLFNMPNGKSLALVILKELPEFELGVILEELAENKTEVVAKTLILVSENYEGAIKDLANELLLDFDRTDINIGAIREELLEVSDKIFKAAYISRTRLLGSLYLILIWQEKETENTVLQFFDISYTENGFKDCKSITIQKDEQEIEQVLNEVNMSLGSAFKISYKEAVYLIQESAKINVQNNLILPSGKTEYNQLLKERVNLTKNEKIKLLKRISEPLDKPYKTVNAFFNALKNKDLQALKYTTNDKPIYMNIIKKYDDNNYIMKFNVKGESVLKKGVKVKAYLFIDNEYYLNKVTYDFMLSEKSGEWYINKIKEKNTHKLSQDEEKEYLSQDFVVKVYNINDEDQIMENVFLNLDGEFDLEATMPKCIEKNDLDIIENGFDEKEFVKCIYVLTEKQFIFMTPYEEVAETLDVKYRDIKFKNIMTLKDGYYLPKSTIGYFLSGDFKTFDEMMEELNSISNIIEEDYYDEYTDLEGQFFSKEEYLEVRGKNLKGKDQFIYETLDVCSYIMDGNNIDNATIKKVLKETIPEVINFIRICERCPNGCLGRNKDSKVSFEQFIEEGLDIKDLPENIKETTGLNFFYLEYCTILANVIGRALSEINKYKEMHRDVASQIFYNTLDFISDNCYYCDTNCIDIWNNPLIRLN</sequence>
<accession>R1CWE1</accession>
<protein>
    <submittedName>
        <fullName evidence="1">Uncharacterized protein</fullName>
    </submittedName>
</protein>